<sequence>MKVLKESIGTVASLLPGEGNRDGGGLSLSRTNQVAASDVTAIAVVRHLNFRRNTRNQGWFSDNCEDKVEWIKVGIFFLL</sequence>
<dbReference type="EMBL" id="QGKY02002305">
    <property type="protein sequence ID" value="KAF2530795.1"/>
    <property type="molecule type" value="Genomic_DNA"/>
</dbReference>
<evidence type="ECO:0000313" key="1">
    <source>
        <dbReference type="EMBL" id="KAF2530795.1"/>
    </source>
</evidence>
<gene>
    <name evidence="2" type="ORF">F2Q68_00035880</name>
    <name evidence="1" type="ORF">F2Q70_00031470</name>
</gene>
<evidence type="ECO:0000313" key="2">
    <source>
        <dbReference type="EMBL" id="KAF2552106.1"/>
    </source>
</evidence>
<dbReference type="Proteomes" id="UP000712281">
    <property type="component" value="Unassembled WGS sequence"/>
</dbReference>
<protein>
    <submittedName>
        <fullName evidence="1">Uncharacterized protein</fullName>
    </submittedName>
</protein>
<dbReference type="AlphaFoldDB" id="A0A8S9FBX0"/>
<proteinExistence type="predicted"/>
<reference evidence="1" key="1">
    <citation type="submission" date="2019-12" db="EMBL/GenBank/DDBJ databases">
        <title>Genome sequencing and annotation of Brassica cretica.</title>
        <authorList>
            <person name="Studholme D.J."/>
            <person name="Sarris P.F."/>
        </authorList>
    </citation>
    <scope>NUCLEOTIDE SEQUENCE</scope>
    <source>
        <strain evidence="2">PFS-001/15</strain>
        <strain evidence="1">PFS-102/07</strain>
        <tissue evidence="1">Leaf</tissue>
    </source>
</reference>
<organism evidence="1">
    <name type="scientific">Brassica cretica</name>
    <name type="common">Mustard</name>
    <dbReference type="NCBI Taxonomy" id="69181"/>
    <lineage>
        <taxon>Eukaryota</taxon>
        <taxon>Viridiplantae</taxon>
        <taxon>Streptophyta</taxon>
        <taxon>Embryophyta</taxon>
        <taxon>Tracheophyta</taxon>
        <taxon>Spermatophyta</taxon>
        <taxon>Magnoliopsida</taxon>
        <taxon>eudicotyledons</taxon>
        <taxon>Gunneridae</taxon>
        <taxon>Pentapetalae</taxon>
        <taxon>rosids</taxon>
        <taxon>malvids</taxon>
        <taxon>Brassicales</taxon>
        <taxon>Brassicaceae</taxon>
        <taxon>Brassiceae</taxon>
        <taxon>Brassica</taxon>
    </lineage>
</organism>
<dbReference type="EMBL" id="QGKW02001988">
    <property type="protein sequence ID" value="KAF2552106.1"/>
    <property type="molecule type" value="Genomic_DNA"/>
</dbReference>
<accession>A0A8S9FBX0</accession>
<name>A0A8S9FBX0_BRACR</name>
<comment type="caution">
    <text evidence="1">The sequence shown here is derived from an EMBL/GenBank/DDBJ whole genome shotgun (WGS) entry which is preliminary data.</text>
</comment>